<feature type="transmembrane region" description="Helical" evidence="11">
    <location>
        <begin position="46"/>
        <end position="66"/>
    </location>
</feature>
<evidence type="ECO:0000259" key="13">
    <source>
        <dbReference type="PROSITE" id="PS51007"/>
    </source>
</evidence>
<dbReference type="InterPro" id="IPR009056">
    <property type="entry name" value="Cyt_c-like_dom"/>
</dbReference>
<keyword evidence="3 10" id="KW-0349">Heme</keyword>
<dbReference type="InterPro" id="IPR005798">
    <property type="entry name" value="Cyt_b/b6_C"/>
</dbReference>
<gene>
    <name evidence="14" type="ORF">DL897_17065</name>
</gene>
<reference evidence="14 15" key="2">
    <citation type="submission" date="2018-06" db="EMBL/GenBank/DDBJ databases">
        <authorList>
            <person name="Zhirakovskaya E."/>
        </authorList>
    </citation>
    <scope>NUCLEOTIDE SEQUENCE [LARGE SCALE GENOMIC DNA]</scope>
    <source>
        <strain evidence="14 15">FBKL4.011</strain>
    </source>
</reference>
<evidence type="ECO:0000259" key="12">
    <source>
        <dbReference type="PROSITE" id="PS51003"/>
    </source>
</evidence>
<evidence type="ECO:0000256" key="11">
    <source>
        <dbReference type="SAM" id="Phobius"/>
    </source>
</evidence>
<keyword evidence="5 10" id="KW-0479">Metal-binding</keyword>
<dbReference type="SUPFAM" id="SSF46626">
    <property type="entry name" value="Cytochrome c"/>
    <property type="match status" value="1"/>
</dbReference>
<name>A0A364K0N7_9BACL</name>
<dbReference type="InterPro" id="IPR051811">
    <property type="entry name" value="Cytochrome_c550/c551-like"/>
</dbReference>
<evidence type="ECO:0000313" key="14">
    <source>
        <dbReference type="EMBL" id="RAL21075.1"/>
    </source>
</evidence>
<dbReference type="InterPro" id="IPR036909">
    <property type="entry name" value="Cyt_c-like_dom_sf"/>
</dbReference>
<dbReference type="Pfam" id="PF00032">
    <property type="entry name" value="Cytochrom_B_C"/>
    <property type="match status" value="1"/>
</dbReference>
<dbReference type="PROSITE" id="PS51003">
    <property type="entry name" value="CYTB_CTER"/>
    <property type="match status" value="1"/>
</dbReference>
<feature type="transmembrane region" description="Helical" evidence="11">
    <location>
        <begin position="107"/>
        <end position="129"/>
    </location>
</feature>
<evidence type="ECO:0000256" key="6">
    <source>
        <dbReference type="ARBA" id="ARBA00022982"/>
    </source>
</evidence>
<keyword evidence="4 11" id="KW-0812">Transmembrane</keyword>
<proteinExistence type="predicted"/>
<dbReference type="GO" id="GO:0016020">
    <property type="term" value="C:membrane"/>
    <property type="evidence" value="ECO:0007669"/>
    <property type="project" value="UniProtKB-SubCell"/>
</dbReference>
<dbReference type="Gene3D" id="1.20.810.10">
    <property type="entry name" value="Cytochrome Bc1 Complex, Chain C"/>
    <property type="match status" value="1"/>
</dbReference>
<keyword evidence="9 11" id="KW-0472">Membrane</keyword>
<accession>A0A364K0N7</accession>
<evidence type="ECO:0000256" key="3">
    <source>
        <dbReference type="ARBA" id="ARBA00022617"/>
    </source>
</evidence>
<dbReference type="PROSITE" id="PS51007">
    <property type="entry name" value="CYTC"/>
    <property type="match status" value="1"/>
</dbReference>
<evidence type="ECO:0000256" key="4">
    <source>
        <dbReference type="ARBA" id="ARBA00022692"/>
    </source>
</evidence>
<dbReference type="EMBL" id="QJKK01000019">
    <property type="protein sequence ID" value="RAL21075.1"/>
    <property type="molecule type" value="Genomic_DNA"/>
</dbReference>
<feature type="domain" description="Cytochrome c" evidence="13">
    <location>
        <begin position="184"/>
        <end position="262"/>
    </location>
</feature>
<dbReference type="AlphaFoldDB" id="A0A364K0N7"/>
<evidence type="ECO:0000256" key="9">
    <source>
        <dbReference type="ARBA" id="ARBA00023136"/>
    </source>
</evidence>
<dbReference type="PANTHER" id="PTHR37823:SF4">
    <property type="entry name" value="MENAQUINOL-CYTOCHROME C REDUCTASE CYTOCHROME B_C SUBUNIT"/>
    <property type="match status" value="1"/>
</dbReference>
<dbReference type="InterPro" id="IPR027387">
    <property type="entry name" value="Cytb/b6-like_sf"/>
</dbReference>
<dbReference type="GO" id="GO:0020037">
    <property type="term" value="F:heme binding"/>
    <property type="evidence" value="ECO:0007669"/>
    <property type="project" value="InterPro"/>
</dbReference>
<evidence type="ECO:0000256" key="10">
    <source>
        <dbReference type="PROSITE-ProRule" id="PRU00433"/>
    </source>
</evidence>
<dbReference type="OrthoDB" id="2380469at2"/>
<evidence type="ECO:0000256" key="2">
    <source>
        <dbReference type="ARBA" id="ARBA00022448"/>
    </source>
</evidence>
<dbReference type="Gene3D" id="1.10.760.10">
    <property type="entry name" value="Cytochrome c-like domain"/>
    <property type="match status" value="1"/>
</dbReference>
<feature type="transmembrane region" description="Helical" evidence="11">
    <location>
        <begin position="141"/>
        <end position="161"/>
    </location>
</feature>
<evidence type="ECO:0000256" key="8">
    <source>
        <dbReference type="ARBA" id="ARBA00023004"/>
    </source>
</evidence>
<dbReference type="GO" id="GO:0009055">
    <property type="term" value="F:electron transfer activity"/>
    <property type="evidence" value="ECO:0007669"/>
    <property type="project" value="InterPro"/>
</dbReference>
<evidence type="ECO:0000256" key="1">
    <source>
        <dbReference type="ARBA" id="ARBA00004141"/>
    </source>
</evidence>
<dbReference type="Proteomes" id="UP000251213">
    <property type="component" value="Unassembled WGS sequence"/>
</dbReference>
<evidence type="ECO:0000313" key="15">
    <source>
        <dbReference type="Proteomes" id="UP000251213"/>
    </source>
</evidence>
<comment type="caution">
    <text evidence="14">The sequence shown here is derived from an EMBL/GenBank/DDBJ whole genome shotgun (WGS) entry which is preliminary data.</text>
</comment>
<dbReference type="GO" id="GO:0046872">
    <property type="term" value="F:metal ion binding"/>
    <property type="evidence" value="ECO:0007669"/>
    <property type="project" value="UniProtKB-KW"/>
</dbReference>
<dbReference type="SUPFAM" id="SSF81648">
    <property type="entry name" value="a domain/subunit of cytochrome bc1 complex (Ubiquinol-cytochrome c reductase)"/>
    <property type="match status" value="1"/>
</dbReference>
<keyword evidence="6" id="KW-0249">Electron transport</keyword>
<keyword evidence="7 11" id="KW-1133">Transmembrane helix</keyword>
<sequence length="264" mass="29402">MAHNPEGNRKQVHYVGDSRVRADRPKRYAPDYSEFPGKNEAFIPDFLLKEWMVAAVFLVGFMTLVMSELPPLGEKADPTNTSFLPVPDWYFLFLYQLLKYKWASGPYVVLGTVVLPLIMAAALLLAPWLDSGKERRPHKRPVATGLMILSVIAVAALTWSAEAEHEQQAESAPIRMPKATKVMAVDEQGYQLFKESACIKCHGDQLQGVNGPHLIGVGNKPGMTTDKIIEIIDHGRGGMPAGMFQGSDQEKRALAEWLMKQKQK</sequence>
<dbReference type="Pfam" id="PF13442">
    <property type="entry name" value="Cytochrome_CBB3"/>
    <property type="match status" value="1"/>
</dbReference>
<dbReference type="GO" id="GO:0016491">
    <property type="term" value="F:oxidoreductase activity"/>
    <property type="evidence" value="ECO:0007669"/>
    <property type="project" value="InterPro"/>
</dbReference>
<keyword evidence="2" id="KW-0813">Transport</keyword>
<dbReference type="PANTHER" id="PTHR37823">
    <property type="entry name" value="CYTOCHROME C-553-LIKE"/>
    <property type="match status" value="1"/>
</dbReference>
<comment type="subcellular location">
    <subcellularLocation>
        <location evidence="1">Membrane</location>
        <topology evidence="1">Multi-pass membrane protein</topology>
    </subcellularLocation>
</comment>
<reference evidence="14 15" key="1">
    <citation type="submission" date="2018-06" db="EMBL/GenBank/DDBJ databases">
        <title>Thermoflavimicrobium daqus sp. nov., a thermophilic microbe isolated from Moutai-flavour Daqu.</title>
        <authorList>
            <person name="Wang X."/>
            <person name="Zhou H."/>
        </authorList>
    </citation>
    <scope>NUCLEOTIDE SEQUENCE [LARGE SCALE GENOMIC DNA]</scope>
    <source>
        <strain evidence="14 15">FBKL4.011</strain>
    </source>
</reference>
<keyword evidence="8 10" id="KW-0408">Iron</keyword>
<dbReference type="RefSeq" id="WP_113660323.1">
    <property type="nucleotide sequence ID" value="NZ_KZ845681.1"/>
</dbReference>
<dbReference type="InterPro" id="IPR036150">
    <property type="entry name" value="Cyt_b/b6_C_sf"/>
</dbReference>
<keyword evidence="15" id="KW-1185">Reference proteome</keyword>
<organism evidence="14 15">
    <name type="scientific">Thermoflavimicrobium daqui</name>
    <dbReference type="NCBI Taxonomy" id="2137476"/>
    <lineage>
        <taxon>Bacteria</taxon>
        <taxon>Bacillati</taxon>
        <taxon>Bacillota</taxon>
        <taxon>Bacilli</taxon>
        <taxon>Bacillales</taxon>
        <taxon>Thermoactinomycetaceae</taxon>
        <taxon>Thermoflavimicrobium</taxon>
    </lineage>
</organism>
<evidence type="ECO:0000256" key="7">
    <source>
        <dbReference type="ARBA" id="ARBA00022989"/>
    </source>
</evidence>
<protein>
    <submittedName>
        <fullName evidence="14">Cytochrome C oxidase Cbb3</fullName>
    </submittedName>
</protein>
<feature type="domain" description="Cytochrome b/b6 C-terminal region profile" evidence="12">
    <location>
        <begin position="32"/>
        <end position="159"/>
    </location>
</feature>
<evidence type="ECO:0000256" key="5">
    <source>
        <dbReference type="ARBA" id="ARBA00022723"/>
    </source>
</evidence>